<proteinExistence type="predicted"/>
<accession>A0A8S1H6Q9</accession>
<dbReference type="EMBL" id="CAJGYM010000019">
    <property type="protein sequence ID" value="CAD6191047.1"/>
    <property type="molecule type" value="Genomic_DNA"/>
</dbReference>
<comment type="caution">
    <text evidence="2">The sequence shown here is derived from an EMBL/GenBank/DDBJ whole genome shotgun (WGS) entry which is preliminary data.</text>
</comment>
<keyword evidence="3" id="KW-1185">Reference proteome</keyword>
<dbReference type="AlphaFoldDB" id="A0A8S1H6Q9"/>
<protein>
    <submittedName>
        <fullName evidence="2">Uncharacterized protein</fullName>
    </submittedName>
</protein>
<organism evidence="2 3">
    <name type="scientific">Caenorhabditis auriculariae</name>
    <dbReference type="NCBI Taxonomy" id="2777116"/>
    <lineage>
        <taxon>Eukaryota</taxon>
        <taxon>Metazoa</taxon>
        <taxon>Ecdysozoa</taxon>
        <taxon>Nematoda</taxon>
        <taxon>Chromadorea</taxon>
        <taxon>Rhabditida</taxon>
        <taxon>Rhabditina</taxon>
        <taxon>Rhabditomorpha</taxon>
        <taxon>Rhabditoidea</taxon>
        <taxon>Rhabditidae</taxon>
        <taxon>Peloderinae</taxon>
        <taxon>Caenorhabditis</taxon>
    </lineage>
</organism>
<dbReference type="Proteomes" id="UP000835052">
    <property type="component" value="Unassembled WGS sequence"/>
</dbReference>
<name>A0A8S1H6Q9_9PELO</name>
<gene>
    <name evidence="2" type="ORF">CAUJ_LOCUS6966</name>
</gene>
<evidence type="ECO:0000313" key="3">
    <source>
        <dbReference type="Proteomes" id="UP000835052"/>
    </source>
</evidence>
<evidence type="ECO:0000313" key="2">
    <source>
        <dbReference type="EMBL" id="CAD6191047.1"/>
    </source>
</evidence>
<feature type="coiled-coil region" evidence="1">
    <location>
        <begin position="166"/>
        <end position="193"/>
    </location>
</feature>
<evidence type="ECO:0000256" key="1">
    <source>
        <dbReference type="SAM" id="Coils"/>
    </source>
</evidence>
<reference evidence="2" key="1">
    <citation type="submission" date="2020-10" db="EMBL/GenBank/DDBJ databases">
        <authorList>
            <person name="Kikuchi T."/>
        </authorList>
    </citation>
    <scope>NUCLEOTIDE SEQUENCE</scope>
    <source>
        <strain evidence="2">NKZ352</strain>
    </source>
</reference>
<keyword evidence="1" id="KW-0175">Coiled coil</keyword>
<sequence>MDVRQVKFSLSVANAQKDIVEKVAAVVKRWCEKKRVTISSKKNAPLISFIHHKMVLKAFDVAKHDYRKLDEKARKLSKELLPFLSSHPELNVSSDDVTDEVDTSSFGYIREIASEVQVLMMDYKEADRKEREAHAKAKTLCEQYNEQRRIMKETPSSLTRQRAEALKEEFYKVKSLEKELNNASARASRKLREFTFGKPVFTSAARESRILLHEPFKLIILNKRNGQTPQKKSPLALNQKVAIENKVIVGNVGDIDGQINKIAKSFHNKKQVVVGPSGDIDKQINEVTNGIRKKIKFIVGPDEDIDGQTNENTTSIHDGMQVSNGQVNDVVGQDDIFSDGK</sequence>